<dbReference type="Proteomes" id="UP000183371">
    <property type="component" value="Unassembled WGS sequence"/>
</dbReference>
<dbReference type="EMBL" id="FPBD01000002">
    <property type="protein sequence ID" value="SFT64275.1"/>
    <property type="molecule type" value="Genomic_DNA"/>
</dbReference>
<reference evidence="3" key="1">
    <citation type="submission" date="2016-10" db="EMBL/GenBank/DDBJ databases">
        <authorList>
            <person name="Varghese N."/>
            <person name="Submissions S."/>
        </authorList>
    </citation>
    <scope>NUCLEOTIDE SEQUENCE [LARGE SCALE GENOMIC DNA]</scope>
    <source>
        <strain evidence="3">DSM 17465</strain>
    </source>
</reference>
<evidence type="ECO:0008006" key="4">
    <source>
        <dbReference type="Google" id="ProtNLM"/>
    </source>
</evidence>
<evidence type="ECO:0000313" key="2">
    <source>
        <dbReference type="EMBL" id="SFT64275.1"/>
    </source>
</evidence>
<name>A0A1I6ZNX2_9HYPH</name>
<dbReference type="RefSeq" id="WP_041768701.1">
    <property type="nucleotide sequence ID" value="NZ_FPBD01000002.1"/>
</dbReference>
<sequence length="156" mass="16701">MKKLIFIGLTAALAACQSGPSTRSGQPSIRADADSQTIQIKASPEVVRTTLVNSASAKGTIVQQNEPNMVVMESYVRGDNAVLDNEFGPSDSGERAYRIRVRFSGTQCSTNVVQDLALVNNIYTSQEQSFQLPGNPGSMQSLQRLKSNAENSSGCV</sequence>
<evidence type="ECO:0000313" key="3">
    <source>
        <dbReference type="Proteomes" id="UP000183371"/>
    </source>
</evidence>
<dbReference type="AlphaFoldDB" id="A0A1I6ZNX2"/>
<keyword evidence="3" id="KW-1185">Reference proteome</keyword>
<dbReference type="PROSITE" id="PS51257">
    <property type="entry name" value="PROKAR_LIPOPROTEIN"/>
    <property type="match status" value="1"/>
</dbReference>
<organism evidence="2 3">
    <name type="scientific">Pseudovibrio denitrificans</name>
    <dbReference type="NCBI Taxonomy" id="258256"/>
    <lineage>
        <taxon>Bacteria</taxon>
        <taxon>Pseudomonadati</taxon>
        <taxon>Pseudomonadota</taxon>
        <taxon>Alphaproteobacteria</taxon>
        <taxon>Hyphomicrobiales</taxon>
        <taxon>Stappiaceae</taxon>
        <taxon>Pseudovibrio</taxon>
    </lineage>
</organism>
<proteinExistence type="predicted"/>
<accession>A0A1I6ZNX2</accession>
<evidence type="ECO:0000256" key="1">
    <source>
        <dbReference type="SAM" id="MobiDB-lite"/>
    </source>
</evidence>
<gene>
    <name evidence="2" type="ORF">SAMN05444141_102491</name>
</gene>
<protein>
    <recommendedName>
        <fullName evidence="4">Lipoprotein</fullName>
    </recommendedName>
</protein>
<feature type="region of interest" description="Disordered" evidence="1">
    <location>
        <begin position="130"/>
        <end position="156"/>
    </location>
</feature>